<accession>A0A6G9Y7E6</accession>
<keyword evidence="1" id="KW-0472">Membrane</keyword>
<proteinExistence type="predicted"/>
<sequence length="473" mass="51178">MTTVAVRPMPRVAAPKRPRWETPERLRILTIASVAVTVVLALVVAAYARTTRDDIAAIGHRTGPAVTATADLGFAFADMDAQLANVLLAGADPNLAGVRDTALKTFEQRRRQVDADLQQATTVAGANADSIRSLLDQFGRYQALAANTLQLNDIDKAPAGRPSARTLQSYRDATDSVRNMLTIARQLTESNGNVLQHDYRHSRSATTAARIWSVLLGMLALALLIWLQALLRLRHRRRVNPALAAASLLVVALMVGGFAANAAAAQRLRVAKEDAFDSLIALRLAHSDSSDANAYESRYLLDPQRTQMYESGFLASSEQLAQLGAHTVPEYNAWLDQALASYQTDKKVTFSGFLGAEAGNVTFPGERAAVDTMLTTYQTYQHDDLQIRSKANDLPAAIAFDTGTAPGTSNYDFNQFDKALGSVIDINQHAFDAAIADSEDDLGGWTAWLPYGAAALVAVLALLGIRPRLAEYR</sequence>
<keyword evidence="1" id="KW-0812">Transmembrane</keyword>
<feature type="transmembrane region" description="Helical" evidence="1">
    <location>
        <begin position="445"/>
        <end position="465"/>
    </location>
</feature>
<evidence type="ECO:0000256" key="1">
    <source>
        <dbReference type="SAM" id="Phobius"/>
    </source>
</evidence>
<reference evidence="2 3" key="1">
    <citation type="journal article" date="2019" name="ACS Chem. Biol.">
        <title>Identification and Mobilization of a Cryptic Antibiotic Biosynthesis Gene Locus from a Human-Pathogenic Nocardia Isolate.</title>
        <authorList>
            <person name="Herisse M."/>
            <person name="Ishida K."/>
            <person name="Porter J.L."/>
            <person name="Howden B."/>
            <person name="Hertweck C."/>
            <person name="Stinear T.P."/>
            <person name="Pidot S.J."/>
        </authorList>
    </citation>
    <scope>NUCLEOTIDE SEQUENCE [LARGE SCALE GENOMIC DNA]</scope>
    <source>
        <strain evidence="2 3">AUSMDU00012717</strain>
    </source>
</reference>
<feature type="transmembrane region" description="Helical" evidence="1">
    <location>
        <begin position="211"/>
        <end position="231"/>
    </location>
</feature>
<gene>
    <name evidence="2" type="ORF">F5544_06155</name>
</gene>
<keyword evidence="3" id="KW-1185">Reference proteome</keyword>
<dbReference type="EMBL" id="CP046172">
    <property type="protein sequence ID" value="QIS09142.1"/>
    <property type="molecule type" value="Genomic_DNA"/>
</dbReference>
<feature type="transmembrane region" description="Helical" evidence="1">
    <location>
        <begin position="243"/>
        <end position="264"/>
    </location>
</feature>
<organism evidence="2 3">
    <name type="scientific">Nocardia arthritidis</name>
    <dbReference type="NCBI Taxonomy" id="228602"/>
    <lineage>
        <taxon>Bacteria</taxon>
        <taxon>Bacillati</taxon>
        <taxon>Actinomycetota</taxon>
        <taxon>Actinomycetes</taxon>
        <taxon>Mycobacteriales</taxon>
        <taxon>Nocardiaceae</taxon>
        <taxon>Nocardia</taxon>
    </lineage>
</organism>
<evidence type="ECO:0000313" key="2">
    <source>
        <dbReference type="EMBL" id="QIS09142.1"/>
    </source>
</evidence>
<dbReference type="RefSeq" id="WP_167472284.1">
    <property type="nucleotide sequence ID" value="NZ_CP046172.1"/>
</dbReference>
<feature type="transmembrane region" description="Helical" evidence="1">
    <location>
        <begin position="26"/>
        <end position="48"/>
    </location>
</feature>
<protein>
    <submittedName>
        <fullName evidence="2">Uncharacterized protein</fullName>
    </submittedName>
</protein>
<evidence type="ECO:0000313" key="3">
    <source>
        <dbReference type="Proteomes" id="UP000503540"/>
    </source>
</evidence>
<dbReference type="KEGG" id="nah:F5544_06155"/>
<dbReference type="AlphaFoldDB" id="A0A6G9Y7E6"/>
<name>A0A6G9Y7E6_9NOCA</name>
<dbReference type="Proteomes" id="UP000503540">
    <property type="component" value="Chromosome"/>
</dbReference>
<keyword evidence="1" id="KW-1133">Transmembrane helix</keyword>